<feature type="transmembrane region" description="Helical" evidence="1">
    <location>
        <begin position="111"/>
        <end position="133"/>
    </location>
</feature>
<feature type="transmembrane region" description="Helical" evidence="1">
    <location>
        <begin position="145"/>
        <end position="167"/>
    </location>
</feature>
<dbReference type="AlphaFoldDB" id="A0A5E6QG99"/>
<dbReference type="Proteomes" id="UP000327167">
    <property type="component" value="Unassembled WGS sequence"/>
</dbReference>
<evidence type="ECO:0000256" key="1">
    <source>
        <dbReference type="SAM" id="Phobius"/>
    </source>
</evidence>
<name>A0A5E6QG99_PSEFL</name>
<protein>
    <submittedName>
        <fullName evidence="2">Uncharacterized protein</fullName>
    </submittedName>
</protein>
<keyword evidence="1" id="KW-0812">Transmembrane</keyword>
<dbReference type="RefSeq" id="WP_191630854.1">
    <property type="nucleotide sequence ID" value="NZ_CABVHJ010000002.1"/>
</dbReference>
<accession>A0A5E6QG99</accession>
<gene>
    <name evidence="2" type="ORF">PS655_00997</name>
</gene>
<organism evidence="2 3">
    <name type="scientific">Pseudomonas fluorescens</name>
    <dbReference type="NCBI Taxonomy" id="294"/>
    <lineage>
        <taxon>Bacteria</taxon>
        <taxon>Pseudomonadati</taxon>
        <taxon>Pseudomonadota</taxon>
        <taxon>Gammaproteobacteria</taxon>
        <taxon>Pseudomonadales</taxon>
        <taxon>Pseudomonadaceae</taxon>
        <taxon>Pseudomonas</taxon>
    </lineage>
</organism>
<proteinExistence type="predicted"/>
<keyword evidence="1" id="KW-1133">Transmembrane helix</keyword>
<reference evidence="2 3" key="1">
    <citation type="submission" date="2019-09" db="EMBL/GenBank/DDBJ databases">
        <authorList>
            <person name="Chandra G."/>
            <person name="Truman W A."/>
        </authorList>
    </citation>
    <scope>NUCLEOTIDE SEQUENCE [LARGE SCALE GENOMIC DNA]</scope>
    <source>
        <strain evidence="2">PS655</strain>
    </source>
</reference>
<sequence>MPKKAAFRMIAVTVTVVQHLSEPRHLPRLFRFRFHHTHRSELGVLLEPDLFPALPGLGREWPMRVSNMSEPGPLTAAGGIALYKLGAFGFIAVLAAVVVMAMTLPKTVREFCVAMISTTVSSICGGAFVVRWLGIGDWANDDVGLIAIGGLIFVCGLPAWVLVRAWFRWAEARKDKDLGQLMQDMADLRKDLKG</sequence>
<feature type="transmembrane region" description="Helical" evidence="1">
    <location>
        <begin position="81"/>
        <end position="104"/>
    </location>
</feature>
<evidence type="ECO:0000313" key="2">
    <source>
        <dbReference type="EMBL" id="VVM55154.1"/>
    </source>
</evidence>
<keyword evidence="1" id="KW-0472">Membrane</keyword>
<evidence type="ECO:0000313" key="3">
    <source>
        <dbReference type="Proteomes" id="UP000327167"/>
    </source>
</evidence>
<dbReference type="EMBL" id="CABVHJ010000002">
    <property type="protein sequence ID" value="VVM55154.1"/>
    <property type="molecule type" value="Genomic_DNA"/>
</dbReference>